<comment type="catalytic activity">
    <reaction evidence="1">
        <text>Thiol-dependent hydrolysis of ester, thioester, amide, peptide and isopeptide bonds formed by the C-terminal Gly of ubiquitin (a 76-residue protein attached to proteins as an intracellular targeting signal).</text>
        <dbReference type="EC" id="3.4.19.12"/>
    </reaction>
</comment>
<feature type="region of interest" description="Disordered" evidence="16">
    <location>
        <begin position="867"/>
        <end position="917"/>
    </location>
</feature>
<feature type="domain" description="A20-type" evidence="18">
    <location>
        <begin position="1020"/>
        <end position="1055"/>
    </location>
</feature>
<protein>
    <recommendedName>
        <fullName evidence="5">ubiquitinyl hydrolase 1</fullName>
        <ecNumber evidence="5">3.4.19.12</ecNumber>
    </recommendedName>
</protein>
<evidence type="ECO:0000256" key="5">
    <source>
        <dbReference type="ARBA" id="ARBA00012759"/>
    </source>
</evidence>
<keyword evidence="20" id="KW-1185">Reference proteome</keyword>
<evidence type="ECO:0000256" key="10">
    <source>
        <dbReference type="ARBA" id="ARBA00022771"/>
    </source>
</evidence>
<sequence>MAAHGFHVQPSSHLFERNISLNDLDLALNVREIVRKDVVVPTEATKHRHLGISTSYSFVLPSFENLEDEFRKFVFSFLVDGHILRELETAKRLNWCRGLCRLVTVNTLGDGNCLMHAASIGMWAVNDRYQTLRKTVYEALVEDMEGTRFYHSRWRAEENRQVLTQNGGYERTEEQWANEWEEVIRLASQTQFPFGACGPQYGSLEEIHIFVLANILRRTIIVASDETLRGQYDESYAPINFGGIYLPLWWDSIDCEKSPLVIGYADGHFTAVVSIDDGKLDLGIETHISPTSSNCIHAVPLVKFDGTPLPVHFLYDHEEPMASDRLRQYLDCSKVSLPSNSGESRSTVVVAKVHFVEPPQCMKDLVQGYFAKARKEFQRVSKSKQLHNRTKFQPGIQQPTVPFVQCQTEGCEFYGSTETGNRCSHCLNEYIRTLGPSREPSPCAPARQPSTGKQQESVNIRATATSIDRSKAVPNKCHTIGCKYVAVPEQGGLCERCFDAEQSAAELTASMGAVQLVTAIPCANHGNGCQFFGLPHQDNLCSRCYRAFCLQMESSLGVSSPTGLPPTSPTGTSAMGVYCQTPGCGFPGIPALYGMCVRCYTGCISSFVTKRGSSVGNESSSRYDPAPRPAHPPDVKSRNQPPSDVTNRNQLPSGAERKGVIPTGAGMKGVLCATPGCINEGVFQYKDLCVECYEGRPSSSNPGSVLSIAASGHFPVTQAPLNTVTTTTAAVPANQMASGFPNHPMASAVSNPSNQGCDDRIPVRSRSGSGVTSQHSGLPVTTAAGSALLWTSTLPSAQRAPIATSARLVQQSAQRSAALLPAVSSSESAQDEPNLCILGCEKPAAEDNGLCQECYAKAFEFELSRESVQQSSRQQGATASGPFGPQMSTNGRSRSAPTSPTRKPQPTEPEATGMKFCGTKPLPCQSKGCMSFGTRNRNYLCEKCFRKKGNPPSTDPFSPQTTRSQGVDRGRGARPVQRNRHVDDSNEADALNFPVQVCQSQSPAYRSTELERFLSSGRNNVQGRECRQDNCPLFGTPEMNGYCSRCFLDITIPQSGPCSVPDFPSEAFSGTELSSSSLPVT</sequence>
<keyword evidence="13" id="KW-0788">Thiol protease</keyword>
<evidence type="ECO:0000256" key="16">
    <source>
        <dbReference type="SAM" id="MobiDB-lite"/>
    </source>
</evidence>
<dbReference type="Proteomes" id="UP001249851">
    <property type="component" value="Unassembled WGS sequence"/>
</dbReference>
<evidence type="ECO:0000256" key="2">
    <source>
        <dbReference type="ARBA" id="ARBA00004123"/>
    </source>
</evidence>
<dbReference type="GO" id="GO:0030177">
    <property type="term" value="P:positive regulation of Wnt signaling pathway"/>
    <property type="evidence" value="ECO:0007669"/>
    <property type="project" value="TreeGrafter"/>
</dbReference>
<dbReference type="SMART" id="SM00259">
    <property type="entry name" value="ZnF_A20"/>
    <property type="match status" value="8"/>
</dbReference>
<feature type="domain" description="A20-type" evidence="18">
    <location>
        <begin position="400"/>
        <end position="435"/>
    </location>
</feature>
<keyword evidence="12" id="KW-0378">Hydrolase</keyword>
<feature type="domain" description="OTU" evidence="17">
    <location>
        <begin position="102"/>
        <end position="275"/>
    </location>
</feature>
<organism evidence="19 20">
    <name type="scientific">Acropora cervicornis</name>
    <name type="common">Staghorn coral</name>
    <dbReference type="NCBI Taxonomy" id="6130"/>
    <lineage>
        <taxon>Eukaryota</taxon>
        <taxon>Metazoa</taxon>
        <taxon>Cnidaria</taxon>
        <taxon>Anthozoa</taxon>
        <taxon>Hexacorallia</taxon>
        <taxon>Scleractinia</taxon>
        <taxon>Astrocoeniina</taxon>
        <taxon>Acroporidae</taxon>
        <taxon>Acropora</taxon>
    </lineage>
</organism>
<reference evidence="19" key="2">
    <citation type="journal article" date="2023" name="Science">
        <title>Genomic signatures of disease resistance in endangered staghorn corals.</title>
        <authorList>
            <person name="Vollmer S.V."/>
            <person name="Selwyn J.D."/>
            <person name="Despard B.A."/>
            <person name="Roesel C.L."/>
        </authorList>
    </citation>
    <scope>NUCLEOTIDE SEQUENCE</scope>
    <source>
        <strain evidence="19">K2</strain>
    </source>
</reference>
<dbReference type="GO" id="GO:0003677">
    <property type="term" value="F:DNA binding"/>
    <property type="evidence" value="ECO:0007669"/>
    <property type="project" value="InterPro"/>
</dbReference>
<evidence type="ECO:0000256" key="8">
    <source>
        <dbReference type="ARBA" id="ARBA00022670"/>
    </source>
</evidence>
<feature type="region of interest" description="Disordered" evidence="16">
    <location>
        <begin position="611"/>
        <end position="660"/>
    </location>
</feature>
<dbReference type="AlphaFoldDB" id="A0AAD9PWX2"/>
<evidence type="ECO:0000256" key="6">
    <source>
        <dbReference type="ARBA" id="ARBA00022490"/>
    </source>
</evidence>
<dbReference type="InterPro" id="IPR003323">
    <property type="entry name" value="OTU_dom"/>
</dbReference>
<dbReference type="PANTHER" id="PTHR13367:SF3">
    <property type="entry name" value="TUMOR NECROSIS FACTOR ALPHA-INDUCED PROTEIN 3"/>
    <property type="match status" value="1"/>
</dbReference>
<dbReference type="EMBL" id="JARQWQ010000109">
    <property type="protein sequence ID" value="KAK2550589.1"/>
    <property type="molecule type" value="Genomic_DNA"/>
</dbReference>
<dbReference type="GO" id="GO:0008270">
    <property type="term" value="F:zinc ion binding"/>
    <property type="evidence" value="ECO:0007669"/>
    <property type="project" value="UniProtKB-KW"/>
</dbReference>
<keyword evidence="9" id="KW-0479">Metal-binding</keyword>
<evidence type="ECO:0000256" key="1">
    <source>
        <dbReference type="ARBA" id="ARBA00000707"/>
    </source>
</evidence>
<dbReference type="GO" id="GO:0005737">
    <property type="term" value="C:cytoplasm"/>
    <property type="evidence" value="ECO:0007669"/>
    <property type="project" value="UniProtKB-SubCell"/>
</dbReference>
<evidence type="ECO:0000256" key="7">
    <source>
        <dbReference type="ARBA" id="ARBA00022553"/>
    </source>
</evidence>
<evidence type="ECO:0000256" key="15">
    <source>
        <dbReference type="ARBA" id="ARBA00023242"/>
    </source>
</evidence>
<dbReference type="GO" id="GO:1990168">
    <property type="term" value="P:protein K33-linked deubiquitination"/>
    <property type="evidence" value="ECO:0007669"/>
    <property type="project" value="TreeGrafter"/>
</dbReference>
<evidence type="ECO:0000313" key="19">
    <source>
        <dbReference type="EMBL" id="KAK2550589.1"/>
    </source>
</evidence>
<evidence type="ECO:0000256" key="11">
    <source>
        <dbReference type="ARBA" id="ARBA00022786"/>
    </source>
</evidence>
<gene>
    <name evidence="19" type="ORF">P5673_028798</name>
</gene>
<dbReference type="EC" id="3.4.19.12" evidence="5"/>
<keyword evidence="8" id="KW-0645">Protease</keyword>
<name>A0AAD9PWX2_ACRCE</name>
<evidence type="ECO:0000256" key="9">
    <source>
        <dbReference type="ARBA" id="ARBA00022723"/>
    </source>
</evidence>
<feature type="domain" description="A20-type" evidence="18">
    <location>
        <begin position="573"/>
        <end position="600"/>
    </location>
</feature>
<evidence type="ECO:0000259" key="17">
    <source>
        <dbReference type="PROSITE" id="PS50802"/>
    </source>
</evidence>
<evidence type="ECO:0000313" key="20">
    <source>
        <dbReference type="Proteomes" id="UP001249851"/>
    </source>
</evidence>
<comment type="similarity">
    <text evidence="4">Belongs to the peptidase C64 family.</text>
</comment>
<dbReference type="Gene3D" id="4.10.240.30">
    <property type="match status" value="3"/>
</dbReference>
<dbReference type="Gene3D" id="1.20.5.4770">
    <property type="match status" value="1"/>
</dbReference>
<keyword evidence="7" id="KW-0597">Phosphoprotein</keyword>
<dbReference type="GO" id="GO:0035523">
    <property type="term" value="P:protein K29-linked deubiquitination"/>
    <property type="evidence" value="ECO:0007669"/>
    <property type="project" value="TreeGrafter"/>
</dbReference>
<evidence type="ECO:0000256" key="4">
    <source>
        <dbReference type="ARBA" id="ARBA00005865"/>
    </source>
</evidence>
<feature type="domain" description="A20-type" evidence="18">
    <location>
        <begin position="918"/>
        <end position="953"/>
    </location>
</feature>
<dbReference type="PANTHER" id="PTHR13367">
    <property type="entry name" value="UBIQUITIN THIOESTERASE"/>
    <property type="match status" value="1"/>
</dbReference>
<feature type="compositionally biased region" description="Polar residues" evidence="16">
    <location>
        <begin position="766"/>
        <end position="776"/>
    </location>
</feature>
<comment type="caution">
    <text evidence="19">The sequence shown here is derived from an EMBL/GenBank/DDBJ whole genome shotgun (WGS) entry which is preliminary data.</text>
</comment>
<feature type="region of interest" description="Disordered" evidence="16">
    <location>
        <begin position="949"/>
        <end position="988"/>
    </location>
</feature>
<keyword evidence="10" id="KW-0863">Zinc-finger</keyword>
<dbReference type="InterPro" id="IPR051346">
    <property type="entry name" value="OTU_Deubiquitinase"/>
</dbReference>
<dbReference type="Pfam" id="PF02338">
    <property type="entry name" value="OTU"/>
    <property type="match status" value="1"/>
</dbReference>
<evidence type="ECO:0000256" key="3">
    <source>
        <dbReference type="ARBA" id="ARBA00004496"/>
    </source>
</evidence>
<dbReference type="GO" id="GO:0016477">
    <property type="term" value="P:cell migration"/>
    <property type="evidence" value="ECO:0007669"/>
    <property type="project" value="TreeGrafter"/>
</dbReference>
<feature type="domain" description="A20-type" evidence="18">
    <location>
        <begin position="516"/>
        <end position="553"/>
    </location>
</feature>
<dbReference type="PROSITE" id="PS50802">
    <property type="entry name" value="OTU"/>
    <property type="match status" value="1"/>
</dbReference>
<feature type="compositionally biased region" description="Polar residues" evidence="16">
    <location>
        <begin position="951"/>
        <end position="965"/>
    </location>
</feature>
<dbReference type="CDD" id="cd22766">
    <property type="entry name" value="OTU_TNFAIP3"/>
    <property type="match status" value="1"/>
</dbReference>
<evidence type="ECO:0000256" key="12">
    <source>
        <dbReference type="ARBA" id="ARBA00022801"/>
    </source>
</evidence>
<dbReference type="GO" id="GO:0004843">
    <property type="term" value="F:cysteine-type deubiquitinase activity"/>
    <property type="evidence" value="ECO:0007669"/>
    <property type="project" value="UniProtKB-EC"/>
</dbReference>
<keyword evidence="14" id="KW-0862">Zinc</keyword>
<evidence type="ECO:0000256" key="13">
    <source>
        <dbReference type="ARBA" id="ARBA00022807"/>
    </source>
</evidence>
<evidence type="ECO:0000256" key="14">
    <source>
        <dbReference type="ARBA" id="ARBA00022833"/>
    </source>
</evidence>
<dbReference type="InterPro" id="IPR002653">
    <property type="entry name" value="Znf_A20"/>
</dbReference>
<dbReference type="GO" id="GO:0071947">
    <property type="term" value="P:protein deubiquitination involved in ubiquitin-dependent protein catabolic process"/>
    <property type="evidence" value="ECO:0007669"/>
    <property type="project" value="TreeGrafter"/>
</dbReference>
<reference evidence="19" key="1">
    <citation type="journal article" date="2023" name="G3 (Bethesda)">
        <title>Whole genome assembly and annotation of the endangered Caribbean coral Acropora cervicornis.</title>
        <authorList>
            <person name="Selwyn J.D."/>
            <person name="Vollmer S.V."/>
        </authorList>
    </citation>
    <scope>NUCLEOTIDE SEQUENCE</scope>
    <source>
        <strain evidence="19">K2</strain>
    </source>
</reference>
<keyword evidence="6" id="KW-0963">Cytoplasm</keyword>
<dbReference type="GO" id="GO:0070530">
    <property type="term" value="F:K63-linked polyubiquitin modification-dependent protein binding"/>
    <property type="evidence" value="ECO:0007669"/>
    <property type="project" value="TreeGrafter"/>
</dbReference>
<proteinExistence type="inferred from homology"/>
<comment type="subcellular location">
    <subcellularLocation>
        <location evidence="3">Cytoplasm</location>
    </subcellularLocation>
    <subcellularLocation>
        <location evidence="2">Nucleus</location>
    </subcellularLocation>
</comment>
<keyword evidence="15" id="KW-0539">Nucleus</keyword>
<feature type="compositionally biased region" description="Polar residues" evidence="16">
    <location>
        <begin position="611"/>
        <end position="622"/>
    </location>
</feature>
<feature type="region of interest" description="Disordered" evidence="16">
    <location>
        <begin position="743"/>
        <end position="778"/>
    </location>
</feature>
<dbReference type="PROSITE" id="PS51036">
    <property type="entry name" value="ZF_A20"/>
    <property type="match status" value="6"/>
</dbReference>
<feature type="region of interest" description="Disordered" evidence="16">
    <location>
        <begin position="437"/>
        <end position="456"/>
    </location>
</feature>
<keyword evidence="11" id="KW-0833">Ubl conjugation pathway</keyword>
<dbReference type="GO" id="GO:0005634">
    <property type="term" value="C:nucleus"/>
    <property type="evidence" value="ECO:0007669"/>
    <property type="project" value="UniProtKB-SubCell"/>
</dbReference>
<feature type="compositionally biased region" description="Polar residues" evidence="16">
    <location>
        <begin position="638"/>
        <end position="652"/>
    </location>
</feature>
<dbReference type="GO" id="GO:0007010">
    <property type="term" value="P:cytoskeleton organization"/>
    <property type="evidence" value="ECO:0007669"/>
    <property type="project" value="TreeGrafter"/>
</dbReference>
<feature type="domain" description="A20-type" evidence="18">
    <location>
        <begin position="471"/>
        <end position="506"/>
    </location>
</feature>
<feature type="compositionally biased region" description="Polar residues" evidence="16">
    <location>
        <begin position="886"/>
        <end position="904"/>
    </location>
</feature>
<accession>A0AAD9PWX2</accession>
<dbReference type="Pfam" id="PF01754">
    <property type="entry name" value="zf-A20"/>
    <property type="match status" value="1"/>
</dbReference>
<evidence type="ECO:0000259" key="18">
    <source>
        <dbReference type="PROSITE" id="PS51036"/>
    </source>
</evidence>